<evidence type="ECO:0000256" key="6">
    <source>
        <dbReference type="PROSITE-ProRule" id="PRU00169"/>
    </source>
</evidence>
<evidence type="ECO:0000256" key="2">
    <source>
        <dbReference type="ARBA" id="ARBA00023012"/>
    </source>
</evidence>
<dbReference type="Pfam" id="PF00486">
    <property type="entry name" value="Trans_reg_C"/>
    <property type="match status" value="1"/>
</dbReference>
<dbReference type="SMART" id="SM00448">
    <property type="entry name" value="REC"/>
    <property type="match status" value="1"/>
</dbReference>
<keyword evidence="4 7" id="KW-0238">DNA-binding</keyword>
<dbReference type="PROSITE" id="PS51755">
    <property type="entry name" value="OMPR_PHOB"/>
    <property type="match status" value="1"/>
</dbReference>
<comment type="caution">
    <text evidence="10">The sequence shown here is derived from an EMBL/GenBank/DDBJ whole genome shotgun (WGS) entry which is preliminary data.</text>
</comment>
<reference evidence="10" key="1">
    <citation type="journal article" date="2014" name="Int. J. Syst. Evol. Microbiol.">
        <title>Complete genome sequence of Corynebacterium casei LMG S-19264T (=DSM 44701T), isolated from a smear-ripened cheese.</title>
        <authorList>
            <consortium name="US DOE Joint Genome Institute (JGI-PGF)"/>
            <person name="Walter F."/>
            <person name="Albersmeier A."/>
            <person name="Kalinowski J."/>
            <person name="Ruckert C."/>
        </authorList>
    </citation>
    <scope>NUCLEOTIDE SEQUENCE</scope>
    <source>
        <strain evidence="10">JCM 31311</strain>
    </source>
</reference>
<evidence type="ECO:0000256" key="3">
    <source>
        <dbReference type="ARBA" id="ARBA00023015"/>
    </source>
</evidence>
<keyword evidence="5" id="KW-0804">Transcription</keyword>
<dbReference type="SUPFAM" id="SSF52172">
    <property type="entry name" value="CheY-like"/>
    <property type="match status" value="1"/>
</dbReference>
<dbReference type="GO" id="GO:0032993">
    <property type="term" value="C:protein-DNA complex"/>
    <property type="evidence" value="ECO:0007669"/>
    <property type="project" value="TreeGrafter"/>
</dbReference>
<dbReference type="InterPro" id="IPR039420">
    <property type="entry name" value="WalR-like"/>
</dbReference>
<dbReference type="GO" id="GO:0006355">
    <property type="term" value="P:regulation of DNA-templated transcription"/>
    <property type="evidence" value="ECO:0007669"/>
    <property type="project" value="InterPro"/>
</dbReference>
<evidence type="ECO:0000256" key="4">
    <source>
        <dbReference type="ARBA" id="ARBA00023125"/>
    </source>
</evidence>
<protein>
    <recommendedName>
        <fullName evidence="12">DNA-binding response regulator</fullName>
    </recommendedName>
</protein>
<evidence type="ECO:0000259" key="8">
    <source>
        <dbReference type="PROSITE" id="PS50110"/>
    </source>
</evidence>
<keyword evidence="1" id="KW-0597">Phosphoprotein</keyword>
<evidence type="ECO:0000256" key="1">
    <source>
        <dbReference type="ARBA" id="ARBA00022553"/>
    </source>
</evidence>
<sequence length="226" mass="25041">MTTHILIIEQDLLLAAQLHATLEDRGYQVRVATSLMQGLTLARLSFPTLVVVSLELPDGSGRDVVTRLRASSAAVPILVLTNGAAGEAQQRALLQLGATECLRKPVSVRVLVDRIQASLRRRPEKDTLSYGELHVFPEQQVVTFQGGVCHLTDTERRILALLLRERGRIVSRTEIARELWDAPDGSERSNVIDVHLTHLRAKLSGLQLYGVIRTVRSVGFMIRNEA</sequence>
<accession>A0A918CDJ4</accession>
<dbReference type="SMART" id="SM00862">
    <property type="entry name" value="Trans_reg_C"/>
    <property type="match status" value="1"/>
</dbReference>
<feature type="DNA-binding region" description="OmpR/PhoB-type" evidence="7">
    <location>
        <begin position="125"/>
        <end position="224"/>
    </location>
</feature>
<dbReference type="InterPro" id="IPR001867">
    <property type="entry name" value="OmpR/PhoB-type_DNA-bd"/>
</dbReference>
<gene>
    <name evidence="10" type="ORF">GCM10008957_32920</name>
</gene>
<dbReference type="InterPro" id="IPR036388">
    <property type="entry name" value="WH-like_DNA-bd_sf"/>
</dbReference>
<dbReference type="RefSeq" id="WP_189091614.1">
    <property type="nucleotide sequence ID" value="NZ_BMQL01000020.1"/>
</dbReference>
<evidence type="ECO:0000256" key="7">
    <source>
        <dbReference type="PROSITE-ProRule" id="PRU01091"/>
    </source>
</evidence>
<organism evidence="10 11">
    <name type="scientific">Deinococcus ruber</name>
    <dbReference type="NCBI Taxonomy" id="1848197"/>
    <lineage>
        <taxon>Bacteria</taxon>
        <taxon>Thermotogati</taxon>
        <taxon>Deinococcota</taxon>
        <taxon>Deinococci</taxon>
        <taxon>Deinococcales</taxon>
        <taxon>Deinococcaceae</taxon>
        <taxon>Deinococcus</taxon>
    </lineage>
</organism>
<dbReference type="PROSITE" id="PS50110">
    <property type="entry name" value="RESPONSE_REGULATORY"/>
    <property type="match status" value="1"/>
</dbReference>
<dbReference type="CDD" id="cd00156">
    <property type="entry name" value="REC"/>
    <property type="match status" value="1"/>
</dbReference>
<keyword evidence="2" id="KW-0902">Two-component regulatory system</keyword>
<name>A0A918CDJ4_9DEIO</name>
<feature type="domain" description="OmpR/PhoB-type" evidence="9">
    <location>
        <begin position="125"/>
        <end position="224"/>
    </location>
</feature>
<keyword evidence="3" id="KW-0805">Transcription regulation</keyword>
<dbReference type="EMBL" id="BMQL01000020">
    <property type="protein sequence ID" value="GGR17568.1"/>
    <property type="molecule type" value="Genomic_DNA"/>
</dbReference>
<dbReference type="Gene3D" id="3.40.50.2300">
    <property type="match status" value="1"/>
</dbReference>
<feature type="domain" description="Response regulatory" evidence="8">
    <location>
        <begin position="4"/>
        <end position="119"/>
    </location>
</feature>
<dbReference type="Proteomes" id="UP000603865">
    <property type="component" value="Unassembled WGS sequence"/>
</dbReference>
<keyword evidence="11" id="KW-1185">Reference proteome</keyword>
<dbReference type="Gene3D" id="1.10.10.10">
    <property type="entry name" value="Winged helix-like DNA-binding domain superfamily/Winged helix DNA-binding domain"/>
    <property type="match status" value="1"/>
</dbReference>
<dbReference type="GO" id="GO:0000156">
    <property type="term" value="F:phosphorelay response regulator activity"/>
    <property type="evidence" value="ECO:0007669"/>
    <property type="project" value="TreeGrafter"/>
</dbReference>
<reference evidence="10" key="2">
    <citation type="submission" date="2020-09" db="EMBL/GenBank/DDBJ databases">
        <authorList>
            <person name="Sun Q."/>
            <person name="Ohkuma M."/>
        </authorList>
    </citation>
    <scope>NUCLEOTIDE SEQUENCE</scope>
    <source>
        <strain evidence="10">JCM 31311</strain>
    </source>
</reference>
<evidence type="ECO:0000256" key="5">
    <source>
        <dbReference type="ARBA" id="ARBA00023163"/>
    </source>
</evidence>
<dbReference type="GO" id="GO:0005829">
    <property type="term" value="C:cytosol"/>
    <property type="evidence" value="ECO:0007669"/>
    <property type="project" value="TreeGrafter"/>
</dbReference>
<dbReference type="InterPro" id="IPR001789">
    <property type="entry name" value="Sig_transdc_resp-reg_receiver"/>
</dbReference>
<evidence type="ECO:0000259" key="9">
    <source>
        <dbReference type="PROSITE" id="PS51755"/>
    </source>
</evidence>
<comment type="caution">
    <text evidence="6">Lacks conserved residue(s) required for the propagation of feature annotation.</text>
</comment>
<evidence type="ECO:0000313" key="10">
    <source>
        <dbReference type="EMBL" id="GGR17568.1"/>
    </source>
</evidence>
<dbReference type="GO" id="GO:0000976">
    <property type="term" value="F:transcription cis-regulatory region binding"/>
    <property type="evidence" value="ECO:0007669"/>
    <property type="project" value="TreeGrafter"/>
</dbReference>
<dbReference type="InterPro" id="IPR011006">
    <property type="entry name" value="CheY-like_superfamily"/>
</dbReference>
<dbReference type="PANTHER" id="PTHR48111">
    <property type="entry name" value="REGULATOR OF RPOS"/>
    <property type="match status" value="1"/>
</dbReference>
<dbReference type="Pfam" id="PF00072">
    <property type="entry name" value="Response_reg"/>
    <property type="match status" value="1"/>
</dbReference>
<evidence type="ECO:0000313" key="11">
    <source>
        <dbReference type="Proteomes" id="UP000603865"/>
    </source>
</evidence>
<proteinExistence type="predicted"/>
<dbReference type="PANTHER" id="PTHR48111:SF22">
    <property type="entry name" value="REGULATOR OF RPOS"/>
    <property type="match status" value="1"/>
</dbReference>
<evidence type="ECO:0008006" key="12">
    <source>
        <dbReference type="Google" id="ProtNLM"/>
    </source>
</evidence>
<dbReference type="CDD" id="cd00383">
    <property type="entry name" value="trans_reg_C"/>
    <property type="match status" value="1"/>
</dbReference>
<dbReference type="AlphaFoldDB" id="A0A918CDJ4"/>